<dbReference type="Gene3D" id="3.90.1170.50">
    <property type="entry name" value="Aldehyde oxidase/xanthine dehydrogenase, a/b hammerhead"/>
    <property type="match status" value="1"/>
</dbReference>
<name>A0A7W4JSY2_9PROT</name>
<gene>
    <name evidence="4" type="ORF">HLH34_10215</name>
</gene>
<dbReference type="InterPro" id="IPR036856">
    <property type="entry name" value="Ald_Oxase/Xan_DH_a/b_sf"/>
</dbReference>
<dbReference type="InterPro" id="IPR016208">
    <property type="entry name" value="Ald_Oxase/xanthine_DH-like"/>
</dbReference>
<dbReference type="InterPro" id="IPR037165">
    <property type="entry name" value="AldOxase/xan_DH_Mopterin-bd_sf"/>
</dbReference>
<feature type="domain" description="Aldehyde oxidase/xanthine dehydrogenase a/b hammerhead" evidence="3">
    <location>
        <begin position="53"/>
        <end position="167"/>
    </location>
</feature>
<keyword evidence="1" id="KW-0500">Molybdenum</keyword>
<dbReference type="AlphaFoldDB" id="A0A7W4JSY2"/>
<keyword evidence="5" id="KW-1185">Reference proteome</keyword>
<dbReference type="InterPro" id="IPR046867">
    <property type="entry name" value="AldOxase/xan_DH_MoCoBD2"/>
</dbReference>
<reference evidence="4 5" key="1">
    <citation type="submission" date="2020-04" db="EMBL/GenBank/DDBJ databases">
        <title>Description of novel Gluconacetobacter.</title>
        <authorList>
            <person name="Sombolestani A."/>
        </authorList>
    </citation>
    <scope>NUCLEOTIDE SEQUENCE [LARGE SCALE GENOMIC DNA]</scope>
    <source>
        <strain evidence="4 5">LMG 21311</strain>
    </source>
</reference>
<evidence type="ECO:0000313" key="4">
    <source>
        <dbReference type="EMBL" id="MBB2190331.1"/>
    </source>
</evidence>
<sequence length="773" mass="82156">MTTIRDAAQKIMQTAIGLAPERWLPGGTPDPLIGRHGAIGSSVPRVDGPRKVKGEAPFAAEVPARNMTYAALVYSTIARGHIATLETDAAQAAPGVVLVMTYRNAPRMAPPAVFMSDPRAAGASSLPVMQDDAIHWNGEPIAVILAETQEQADHAATLVRVTYTEEAASTSFEYAAAHAHRPDNVLGEPAVIEIGNAEAALAEAAHKIDRTYHTPRYSHAAIEPHAATVWWEADGQLIVHDATQMLNGTRWTLAGIFGLKEEQIRILSPFVGGGFGGKALWNHQILAIAASRLSGRPVRVALSREGVFRVSGGRTTTRQRVALGARADGTLSALIHTGIAAMTAYNNCPEQFSFPARHLYAAGSFKLEQKVADIDMVANTFMRAPGESVGTFALESAIDELADDMGLDPIELRRRIEPAKDPTSDHPFSSRHLLDAYARGAERFGWSARSPTPRARREGEWLIGMGVATATYPYYRMPGGTARITLTRAGHACVAMASHEMGMGTATVQVQATADRLGLPLTHVTFAYGDTALPPGTIAGGSSQTASIAAAVTAAGEKLVSALLKLVGNASPLAGLKAGDIVARDGGLGHRALADRFESYVSILSRANRDQVSAEAEAPMPLEVQKYAMHSYGAQFCEVRVNAVTGETRVSRFLGAFDTGRIVNPRTAASQFRGGIIMGLGLALTEETLFDERTGRIMNASLAEYHVPVHLDVPEIDVIWTDTPDPRAPLGAHGIGEIGITGVGAAVANAVYNATGRRIRDLPITLDKLLGST</sequence>
<comment type="caution">
    <text evidence="4">The sequence shown here is derived from an EMBL/GenBank/DDBJ whole genome shotgun (WGS) entry which is preliminary data.</text>
</comment>
<dbReference type="InterPro" id="IPR008274">
    <property type="entry name" value="AldOxase/xan_DH_MoCoBD1"/>
</dbReference>
<dbReference type="InterPro" id="IPR000674">
    <property type="entry name" value="Ald_Oxase/Xan_DH_a/b"/>
</dbReference>
<evidence type="ECO:0000313" key="5">
    <source>
        <dbReference type="Proteomes" id="UP000555756"/>
    </source>
</evidence>
<dbReference type="Gene3D" id="3.30.365.10">
    <property type="entry name" value="Aldehyde oxidase/xanthine dehydrogenase, molybdopterin binding domain"/>
    <property type="match status" value="4"/>
</dbReference>
<dbReference type="SMART" id="SM01008">
    <property type="entry name" value="Ald_Xan_dh_C"/>
    <property type="match status" value="1"/>
</dbReference>
<keyword evidence="2" id="KW-0560">Oxidoreductase</keyword>
<dbReference type="RefSeq" id="WP_183119472.1">
    <property type="nucleotide sequence ID" value="NZ_JABEQF010000006.1"/>
</dbReference>
<dbReference type="Pfam" id="PF20256">
    <property type="entry name" value="MoCoBD_2"/>
    <property type="match status" value="1"/>
</dbReference>
<dbReference type="PANTHER" id="PTHR11908:SF132">
    <property type="entry name" value="ALDEHYDE OXIDASE 1-RELATED"/>
    <property type="match status" value="1"/>
</dbReference>
<dbReference type="PANTHER" id="PTHR11908">
    <property type="entry name" value="XANTHINE DEHYDROGENASE"/>
    <property type="match status" value="1"/>
</dbReference>
<dbReference type="SUPFAM" id="SSF54665">
    <property type="entry name" value="CO dehydrogenase molybdoprotein N-domain-like"/>
    <property type="match status" value="1"/>
</dbReference>
<proteinExistence type="predicted"/>
<dbReference type="SUPFAM" id="SSF56003">
    <property type="entry name" value="Molybdenum cofactor-binding domain"/>
    <property type="match status" value="1"/>
</dbReference>
<dbReference type="EMBL" id="JABEQF010000006">
    <property type="protein sequence ID" value="MBB2190331.1"/>
    <property type="molecule type" value="Genomic_DNA"/>
</dbReference>
<organism evidence="4 5">
    <name type="scientific">Gluconacetobacter azotocaptans</name>
    <dbReference type="NCBI Taxonomy" id="142834"/>
    <lineage>
        <taxon>Bacteria</taxon>
        <taxon>Pseudomonadati</taxon>
        <taxon>Pseudomonadota</taxon>
        <taxon>Alphaproteobacteria</taxon>
        <taxon>Acetobacterales</taxon>
        <taxon>Acetobacteraceae</taxon>
        <taxon>Gluconacetobacter</taxon>
    </lineage>
</organism>
<evidence type="ECO:0000259" key="3">
    <source>
        <dbReference type="SMART" id="SM01008"/>
    </source>
</evidence>
<dbReference type="Pfam" id="PF01315">
    <property type="entry name" value="Ald_Xan_dh_C"/>
    <property type="match status" value="1"/>
</dbReference>
<evidence type="ECO:0000256" key="1">
    <source>
        <dbReference type="ARBA" id="ARBA00022505"/>
    </source>
</evidence>
<dbReference type="GO" id="GO:0005506">
    <property type="term" value="F:iron ion binding"/>
    <property type="evidence" value="ECO:0007669"/>
    <property type="project" value="InterPro"/>
</dbReference>
<accession>A0A7W4JSY2</accession>
<dbReference type="GO" id="GO:0016491">
    <property type="term" value="F:oxidoreductase activity"/>
    <property type="evidence" value="ECO:0007669"/>
    <property type="project" value="UniProtKB-KW"/>
</dbReference>
<dbReference type="Proteomes" id="UP000555756">
    <property type="component" value="Unassembled WGS sequence"/>
</dbReference>
<protein>
    <submittedName>
        <fullName evidence="4">Xanthine dehydrogenase family protein molybdopterin-binding subunit</fullName>
    </submittedName>
</protein>
<dbReference type="Pfam" id="PF02738">
    <property type="entry name" value="MoCoBD_1"/>
    <property type="match status" value="1"/>
</dbReference>
<evidence type="ECO:0000256" key="2">
    <source>
        <dbReference type="ARBA" id="ARBA00023002"/>
    </source>
</evidence>